<gene>
    <name evidence="1" type="ORF">A2140_01825</name>
</gene>
<dbReference type="EMBL" id="MFSQ01000146">
    <property type="protein sequence ID" value="OGI37442.1"/>
    <property type="molecule type" value="Genomic_DNA"/>
</dbReference>
<organism evidence="1 2">
    <name type="scientific">Candidatus Muproteobacteria bacterium RBG_16_62_13</name>
    <dbReference type="NCBI Taxonomy" id="1817756"/>
    <lineage>
        <taxon>Bacteria</taxon>
        <taxon>Pseudomonadati</taxon>
        <taxon>Pseudomonadota</taxon>
        <taxon>Candidatus Muproteobacteria</taxon>
    </lineage>
</organism>
<protein>
    <recommendedName>
        <fullName evidence="3">NlpC/P60 domain-containing protein</fullName>
    </recommendedName>
</protein>
<evidence type="ECO:0008006" key="3">
    <source>
        <dbReference type="Google" id="ProtNLM"/>
    </source>
</evidence>
<reference evidence="1 2" key="1">
    <citation type="journal article" date="2016" name="Nat. Commun.">
        <title>Thousands of microbial genomes shed light on interconnected biogeochemical processes in an aquifer system.</title>
        <authorList>
            <person name="Anantharaman K."/>
            <person name="Brown C.T."/>
            <person name="Hug L.A."/>
            <person name="Sharon I."/>
            <person name="Castelle C.J."/>
            <person name="Probst A.J."/>
            <person name="Thomas B.C."/>
            <person name="Singh A."/>
            <person name="Wilkins M.J."/>
            <person name="Karaoz U."/>
            <person name="Brodie E.L."/>
            <person name="Williams K.H."/>
            <person name="Hubbard S.S."/>
            <person name="Banfield J.F."/>
        </authorList>
    </citation>
    <scope>NUCLEOTIDE SEQUENCE [LARGE SCALE GENOMIC DNA]</scope>
</reference>
<accession>A0A1F6SWW5</accession>
<sequence length="129" mass="14801">MDVPFVLFPLATENGEHQTDARLGADCVALVIYGQRRMGRHIPYVSPPALKKFLTPVLPRTDGNWPASRGDVLHFGFQTAVIYEDRKPYGVLNDDDLIIHTYHGRAEVVRFGALPYRSHRLEVYRWPRN</sequence>
<dbReference type="STRING" id="1817756.A2140_01825"/>
<comment type="caution">
    <text evidence="1">The sequence shown here is derived from an EMBL/GenBank/DDBJ whole genome shotgun (WGS) entry which is preliminary data.</text>
</comment>
<evidence type="ECO:0000313" key="2">
    <source>
        <dbReference type="Proteomes" id="UP000178379"/>
    </source>
</evidence>
<dbReference type="Proteomes" id="UP000178379">
    <property type="component" value="Unassembled WGS sequence"/>
</dbReference>
<dbReference type="AlphaFoldDB" id="A0A1F6SWW5"/>
<name>A0A1F6SWW5_9PROT</name>
<proteinExistence type="predicted"/>
<evidence type="ECO:0000313" key="1">
    <source>
        <dbReference type="EMBL" id="OGI37442.1"/>
    </source>
</evidence>